<feature type="region of interest" description="Disordered" evidence="1">
    <location>
        <begin position="1"/>
        <end position="20"/>
    </location>
</feature>
<dbReference type="RefSeq" id="XP_013906634.1">
    <property type="nucleotide sequence ID" value="XM_014051180.1"/>
</dbReference>
<sequence length="142" mass="14076">MGQIASKSAAAPDPVEQPATPVLKEQALAAPSTSGAQPTVADINEQVGAAINAAVDQGEKAAVSTVAVKKKINSRKTSAAAKKVKAAAVAVAAVSEANGKAVVVRAETKAKVAAKGKARLAAAKGATKRASKRVSKGTARKI</sequence>
<organism evidence="2 3">
    <name type="scientific">Monoraphidium neglectum</name>
    <dbReference type="NCBI Taxonomy" id="145388"/>
    <lineage>
        <taxon>Eukaryota</taxon>
        <taxon>Viridiplantae</taxon>
        <taxon>Chlorophyta</taxon>
        <taxon>core chlorophytes</taxon>
        <taxon>Chlorophyceae</taxon>
        <taxon>CS clade</taxon>
        <taxon>Sphaeropleales</taxon>
        <taxon>Selenastraceae</taxon>
        <taxon>Monoraphidium</taxon>
    </lineage>
</organism>
<dbReference type="Proteomes" id="UP000054498">
    <property type="component" value="Unassembled WGS sequence"/>
</dbReference>
<dbReference type="GeneID" id="25726448"/>
<feature type="region of interest" description="Disordered" evidence="1">
    <location>
        <begin position="121"/>
        <end position="142"/>
    </location>
</feature>
<feature type="compositionally biased region" description="Basic residues" evidence="1">
    <location>
        <begin position="126"/>
        <end position="142"/>
    </location>
</feature>
<reference evidence="2 3" key="1">
    <citation type="journal article" date="2013" name="BMC Genomics">
        <title>Reconstruction of the lipid metabolism for the microalga Monoraphidium neglectum from its genome sequence reveals characteristics suitable for biofuel production.</title>
        <authorList>
            <person name="Bogen C."/>
            <person name="Al-Dilaimi A."/>
            <person name="Albersmeier A."/>
            <person name="Wichmann J."/>
            <person name="Grundmann M."/>
            <person name="Rupp O."/>
            <person name="Lauersen K.J."/>
            <person name="Blifernez-Klassen O."/>
            <person name="Kalinowski J."/>
            <person name="Goesmann A."/>
            <person name="Mussgnug J.H."/>
            <person name="Kruse O."/>
        </authorList>
    </citation>
    <scope>NUCLEOTIDE SEQUENCE [LARGE SCALE GENOMIC DNA]</scope>
    <source>
        <strain evidence="2 3">SAG 48.87</strain>
    </source>
</reference>
<evidence type="ECO:0000256" key="1">
    <source>
        <dbReference type="SAM" id="MobiDB-lite"/>
    </source>
</evidence>
<dbReference type="EMBL" id="KK100244">
    <property type="protein sequence ID" value="KIZ07615.1"/>
    <property type="molecule type" value="Genomic_DNA"/>
</dbReference>
<gene>
    <name evidence="2" type="ORF">MNEG_0330</name>
</gene>
<evidence type="ECO:0000313" key="2">
    <source>
        <dbReference type="EMBL" id="KIZ07615.1"/>
    </source>
</evidence>
<evidence type="ECO:0000313" key="3">
    <source>
        <dbReference type="Proteomes" id="UP000054498"/>
    </source>
</evidence>
<accession>A0A0D2MYV6</accession>
<dbReference type="AlphaFoldDB" id="A0A0D2MYV6"/>
<dbReference type="KEGG" id="mng:MNEG_0330"/>
<keyword evidence="3" id="KW-1185">Reference proteome</keyword>
<protein>
    <submittedName>
        <fullName evidence="2">Uncharacterized protein</fullName>
    </submittedName>
</protein>
<proteinExistence type="predicted"/>
<name>A0A0D2MYV6_9CHLO</name>